<sequence length="178" mass="20202">METDGPGNHLKRCFPGYQNIQEFLIMHRNKLKHALKVILPLLLLPGYALADTELKPFTTDGCSVFPDGTPAANSKWIECCIRHDYAYWKGGTFEQREQADAALEQCVSDMGESGISILMHAGVRLGGSPYFPTWYRWGYGWPMFSGYKALTTEEQQQVQRQLQVFHNLIGTLVEENVE</sequence>
<dbReference type="HOGENOM" id="CLU_129234_0_0_6"/>
<organism evidence="1 2">
    <name type="scientific">Gynuella sunshinyii YC6258</name>
    <dbReference type="NCBI Taxonomy" id="1445510"/>
    <lineage>
        <taxon>Bacteria</taxon>
        <taxon>Pseudomonadati</taxon>
        <taxon>Pseudomonadota</taxon>
        <taxon>Gammaproteobacteria</taxon>
        <taxon>Oceanospirillales</taxon>
        <taxon>Saccharospirillaceae</taxon>
        <taxon>Gynuella</taxon>
    </lineage>
</organism>
<dbReference type="Gene3D" id="1.20.90.10">
    <property type="entry name" value="Phospholipase A2 domain"/>
    <property type="match status" value="1"/>
</dbReference>
<dbReference type="GO" id="GO:0006644">
    <property type="term" value="P:phospholipid metabolic process"/>
    <property type="evidence" value="ECO:0007669"/>
    <property type="project" value="InterPro"/>
</dbReference>
<proteinExistence type="predicted"/>
<evidence type="ECO:0000313" key="2">
    <source>
        <dbReference type="Proteomes" id="UP000032266"/>
    </source>
</evidence>
<accession>A0A0C5V5P9</accession>
<dbReference type="STRING" id="1445510.YC6258_02702"/>
<dbReference type="KEGG" id="gsn:YC6258_02702"/>
<dbReference type="GO" id="GO:0004623">
    <property type="term" value="F:phospholipase A2 activity"/>
    <property type="evidence" value="ECO:0007669"/>
    <property type="project" value="InterPro"/>
</dbReference>
<gene>
    <name evidence="1" type="ORF">YC6258_02702</name>
</gene>
<evidence type="ECO:0000313" key="1">
    <source>
        <dbReference type="EMBL" id="AJQ94740.1"/>
    </source>
</evidence>
<dbReference type="AlphaFoldDB" id="A0A0C5V5P9"/>
<dbReference type="SUPFAM" id="SSF48619">
    <property type="entry name" value="Phospholipase A2, PLA2"/>
    <property type="match status" value="1"/>
</dbReference>
<dbReference type="EMBL" id="CP007142">
    <property type="protein sequence ID" value="AJQ94740.1"/>
    <property type="molecule type" value="Genomic_DNA"/>
</dbReference>
<dbReference type="Proteomes" id="UP000032266">
    <property type="component" value="Chromosome"/>
</dbReference>
<dbReference type="PATRIC" id="fig|1445510.3.peg.2653"/>
<reference evidence="1 2" key="1">
    <citation type="submission" date="2014-01" db="EMBL/GenBank/DDBJ databases">
        <title>Full genme sequencing of cellulolytic bacterium Gynuella sunshinyii YC6258T gen. nov., sp. nov.</title>
        <authorList>
            <person name="Khan H."/>
            <person name="Chung E.J."/>
            <person name="Chung Y.R."/>
        </authorList>
    </citation>
    <scope>NUCLEOTIDE SEQUENCE [LARGE SCALE GENOMIC DNA]</scope>
    <source>
        <strain evidence="1 2">YC6258</strain>
    </source>
</reference>
<keyword evidence="2" id="KW-1185">Reference proteome</keyword>
<dbReference type="InterPro" id="IPR036444">
    <property type="entry name" value="PLipase_A2_dom_sf"/>
</dbReference>
<dbReference type="GO" id="GO:0050482">
    <property type="term" value="P:arachidonate secretion"/>
    <property type="evidence" value="ECO:0007669"/>
    <property type="project" value="InterPro"/>
</dbReference>
<name>A0A0C5V5P9_9GAMM</name>
<protein>
    <submittedName>
        <fullName evidence="1">Uncharacterized protein</fullName>
    </submittedName>
</protein>